<proteinExistence type="predicted"/>
<accession>A0A0M4LFV9</accession>
<sequence>MHGGHDEARLDGLIRLSSTGYSCSALGGGVCGSRCVAGTCAGGNHTGDAVPGLRAGHAGGVVHDQVVGLDDRGPLLGVRCRLLELLGLLRLLRLSRRSRRRLSLLQLRCCCIHTPERTERTPSRPSGCGMNLSGSPGRSSSARIRDTQSTRQSIYQMFIAREDEEQWKTGSEAGTT</sequence>
<evidence type="ECO:0000256" key="1">
    <source>
        <dbReference type="SAM" id="MobiDB-lite"/>
    </source>
</evidence>
<dbReference type="AlphaFoldDB" id="A0A0M4LFV9"/>
<feature type="region of interest" description="Disordered" evidence="1">
    <location>
        <begin position="117"/>
        <end position="150"/>
    </location>
</feature>
<reference evidence="2 3" key="1">
    <citation type="submission" date="2014-12" db="EMBL/GenBank/DDBJ databases">
        <title>Complete genome sequence of Bifidobacterium longum subsp. infantis BT1.</title>
        <authorList>
            <person name="Kim J.F."/>
            <person name="Kwak M.-J."/>
        </authorList>
    </citation>
    <scope>NUCLEOTIDE SEQUENCE [LARGE SCALE GENOMIC DNA]</scope>
    <source>
        <strain evidence="2 3">BT1</strain>
    </source>
</reference>
<dbReference type="Proteomes" id="UP000067206">
    <property type="component" value="Chromosome"/>
</dbReference>
<evidence type="ECO:0000313" key="3">
    <source>
        <dbReference type="Proteomes" id="UP000067206"/>
    </source>
</evidence>
<evidence type="ECO:0000313" key="2">
    <source>
        <dbReference type="EMBL" id="ALE08508.1"/>
    </source>
</evidence>
<gene>
    <name evidence="2" type="ORF">RY67_445</name>
</gene>
<feature type="compositionally biased region" description="Polar residues" evidence="1">
    <location>
        <begin position="132"/>
        <end position="142"/>
    </location>
</feature>
<dbReference type="PATRIC" id="fig|1682.24.peg.430"/>
<protein>
    <submittedName>
        <fullName evidence="2">Uncharacterized protein</fullName>
    </submittedName>
</protein>
<dbReference type="EMBL" id="CP010411">
    <property type="protein sequence ID" value="ALE08508.1"/>
    <property type="molecule type" value="Genomic_DNA"/>
</dbReference>
<organism evidence="2 3">
    <name type="scientific">Bifidobacterium longum subsp. infantis</name>
    <dbReference type="NCBI Taxonomy" id="1682"/>
    <lineage>
        <taxon>Bacteria</taxon>
        <taxon>Bacillati</taxon>
        <taxon>Actinomycetota</taxon>
        <taxon>Actinomycetes</taxon>
        <taxon>Bifidobacteriales</taxon>
        <taxon>Bifidobacteriaceae</taxon>
        <taxon>Bifidobacterium</taxon>
    </lineage>
</organism>
<name>A0A0M4LFV9_BIFLI</name>